<protein>
    <submittedName>
        <fullName evidence="2">Uncharacterized protein</fullName>
    </submittedName>
</protein>
<accession>K1R5J1</accession>
<dbReference type="EMBL" id="JH817220">
    <property type="protein sequence ID" value="EKC29211.1"/>
    <property type="molecule type" value="Genomic_DNA"/>
</dbReference>
<evidence type="ECO:0000313" key="2">
    <source>
        <dbReference type="EMBL" id="EKC29211.1"/>
    </source>
</evidence>
<dbReference type="InParanoid" id="K1R5J1"/>
<dbReference type="AlphaFoldDB" id="K1R5J1"/>
<dbReference type="HOGENOM" id="CLU_2624405_0_0_1"/>
<sequence>MAQWLEHQTLDGDGLEVPGVDENLDEPGTDEDFDRPGKDEDVDVDGPVKDADFEGAGVDESELASFKSSSEEDRSCII</sequence>
<proteinExistence type="predicted"/>
<gene>
    <name evidence="2" type="ORF">CGI_10015487</name>
</gene>
<evidence type="ECO:0000256" key="1">
    <source>
        <dbReference type="SAM" id="MobiDB-lite"/>
    </source>
</evidence>
<organism evidence="2">
    <name type="scientific">Magallana gigas</name>
    <name type="common">Pacific oyster</name>
    <name type="synonym">Crassostrea gigas</name>
    <dbReference type="NCBI Taxonomy" id="29159"/>
    <lineage>
        <taxon>Eukaryota</taxon>
        <taxon>Metazoa</taxon>
        <taxon>Spiralia</taxon>
        <taxon>Lophotrochozoa</taxon>
        <taxon>Mollusca</taxon>
        <taxon>Bivalvia</taxon>
        <taxon>Autobranchia</taxon>
        <taxon>Pteriomorphia</taxon>
        <taxon>Ostreida</taxon>
        <taxon>Ostreoidea</taxon>
        <taxon>Ostreidae</taxon>
        <taxon>Magallana</taxon>
    </lineage>
</organism>
<feature type="compositionally biased region" description="Basic and acidic residues" evidence="1">
    <location>
        <begin position="69"/>
        <end position="78"/>
    </location>
</feature>
<feature type="compositionally biased region" description="Acidic residues" evidence="1">
    <location>
        <begin position="22"/>
        <end position="33"/>
    </location>
</feature>
<reference evidence="2" key="1">
    <citation type="journal article" date="2012" name="Nature">
        <title>The oyster genome reveals stress adaptation and complexity of shell formation.</title>
        <authorList>
            <person name="Zhang G."/>
            <person name="Fang X."/>
            <person name="Guo X."/>
            <person name="Li L."/>
            <person name="Luo R."/>
            <person name="Xu F."/>
            <person name="Yang P."/>
            <person name="Zhang L."/>
            <person name="Wang X."/>
            <person name="Qi H."/>
            <person name="Xiong Z."/>
            <person name="Que H."/>
            <person name="Xie Y."/>
            <person name="Holland P.W."/>
            <person name="Paps J."/>
            <person name="Zhu Y."/>
            <person name="Wu F."/>
            <person name="Chen Y."/>
            <person name="Wang J."/>
            <person name="Peng C."/>
            <person name="Meng J."/>
            <person name="Yang L."/>
            <person name="Liu J."/>
            <person name="Wen B."/>
            <person name="Zhang N."/>
            <person name="Huang Z."/>
            <person name="Zhu Q."/>
            <person name="Feng Y."/>
            <person name="Mount A."/>
            <person name="Hedgecock D."/>
            <person name="Xu Z."/>
            <person name="Liu Y."/>
            <person name="Domazet-Loso T."/>
            <person name="Du Y."/>
            <person name="Sun X."/>
            <person name="Zhang S."/>
            <person name="Liu B."/>
            <person name="Cheng P."/>
            <person name="Jiang X."/>
            <person name="Li J."/>
            <person name="Fan D."/>
            <person name="Wang W."/>
            <person name="Fu W."/>
            <person name="Wang T."/>
            <person name="Wang B."/>
            <person name="Zhang J."/>
            <person name="Peng Z."/>
            <person name="Li Y."/>
            <person name="Li N."/>
            <person name="Wang J."/>
            <person name="Chen M."/>
            <person name="He Y."/>
            <person name="Tan F."/>
            <person name="Song X."/>
            <person name="Zheng Q."/>
            <person name="Huang R."/>
            <person name="Yang H."/>
            <person name="Du X."/>
            <person name="Chen L."/>
            <person name="Yang M."/>
            <person name="Gaffney P.M."/>
            <person name="Wang S."/>
            <person name="Luo L."/>
            <person name="She Z."/>
            <person name="Ming Y."/>
            <person name="Huang W."/>
            <person name="Zhang S."/>
            <person name="Huang B."/>
            <person name="Zhang Y."/>
            <person name="Qu T."/>
            <person name="Ni P."/>
            <person name="Miao G."/>
            <person name="Wang J."/>
            <person name="Wang Q."/>
            <person name="Steinberg C.E."/>
            <person name="Wang H."/>
            <person name="Li N."/>
            <person name="Qian L."/>
            <person name="Zhang G."/>
            <person name="Li Y."/>
            <person name="Yang H."/>
            <person name="Liu X."/>
            <person name="Wang J."/>
            <person name="Yin Y."/>
            <person name="Wang J."/>
        </authorList>
    </citation>
    <scope>NUCLEOTIDE SEQUENCE [LARGE SCALE GENOMIC DNA]</scope>
    <source>
        <strain evidence="2">05x7-T-G4-1.051#20</strain>
    </source>
</reference>
<name>K1R5J1_MAGGI</name>
<feature type="region of interest" description="Disordered" evidence="1">
    <location>
        <begin position="1"/>
        <end position="78"/>
    </location>
</feature>